<dbReference type="Gene3D" id="2.60.40.1090">
    <property type="entry name" value="Fimbrial-type adhesion domain"/>
    <property type="match status" value="1"/>
</dbReference>
<evidence type="ECO:0000256" key="3">
    <source>
        <dbReference type="ARBA" id="ARBA00022729"/>
    </source>
</evidence>
<evidence type="ECO:0000313" key="8">
    <source>
        <dbReference type="Proteomes" id="UP000198407"/>
    </source>
</evidence>
<feature type="domain" description="Fimbrial-type adhesion" evidence="6">
    <location>
        <begin position="204"/>
        <end position="361"/>
    </location>
</feature>
<accession>A0A239GT00</accession>
<organism evidence="7 8">
    <name type="scientific">Pseudomonas japonica</name>
    <dbReference type="NCBI Taxonomy" id="256466"/>
    <lineage>
        <taxon>Bacteria</taxon>
        <taxon>Pseudomonadati</taxon>
        <taxon>Pseudomonadota</taxon>
        <taxon>Gammaproteobacteria</taxon>
        <taxon>Pseudomonadales</taxon>
        <taxon>Pseudomonadaceae</taxon>
        <taxon>Pseudomonas</taxon>
    </lineage>
</organism>
<protein>
    <submittedName>
        <fullName evidence="7">Pilin (Type 1 fimbria component protein)</fullName>
    </submittedName>
</protein>
<evidence type="ECO:0000256" key="1">
    <source>
        <dbReference type="ARBA" id="ARBA00004561"/>
    </source>
</evidence>
<gene>
    <name evidence="7" type="ORF">SAMN05444352_113134</name>
</gene>
<dbReference type="Proteomes" id="UP000198407">
    <property type="component" value="Unassembled WGS sequence"/>
</dbReference>
<evidence type="ECO:0000313" key="7">
    <source>
        <dbReference type="EMBL" id="SNS71918.1"/>
    </source>
</evidence>
<keyword evidence="3 5" id="KW-0732">Signal</keyword>
<name>A0A239GT00_9PSED</name>
<keyword evidence="4" id="KW-0281">Fimbrium</keyword>
<feature type="chain" id="PRO_5011229770" evidence="5">
    <location>
        <begin position="23"/>
        <end position="361"/>
    </location>
</feature>
<dbReference type="STRING" id="1215104.GCA_000730585_03734"/>
<evidence type="ECO:0000259" key="6">
    <source>
        <dbReference type="Pfam" id="PF00419"/>
    </source>
</evidence>
<dbReference type="EMBL" id="FZOL01000013">
    <property type="protein sequence ID" value="SNS71918.1"/>
    <property type="molecule type" value="Genomic_DNA"/>
</dbReference>
<dbReference type="AlphaFoldDB" id="A0A239GT00"/>
<evidence type="ECO:0000256" key="2">
    <source>
        <dbReference type="ARBA" id="ARBA00006671"/>
    </source>
</evidence>
<sequence>MIPATRYLLALAGLWFSAQTLAEEGCMWDDFRPHGPSTYSSKLGTRYVPRDAPVGTAIIAQERRGEGHGAQTPILLCHRWHSTEILRFDMMNHGPMFDGELPPLNGEILTGKVMNTSIPGVGVHLRVGFPFTGGVANEFKPVGEPVVPFTGLIDHNTGLYVLFARFEITLSLIKTGPIPPGIHHFDNRPLLVGTASMVGRVFDWHLEGQIIQSQCSLPSNPVSADPVQLGSWERTHFTAPDVTTTAVPFHITLSDCQDNPENNVATAHIRLDGVQGSTAVDAERGVFSLSSDSSAAGLGIQMLMADGITPVPLGRDVPLKVIAPSGDTVLPFSARYYQTGTAPQVRPGSAKGALSFTVSYQ</sequence>
<evidence type="ECO:0000256" key="4">
    <source>
        <dbReference type="ARBA" id="ARBA00023263"/>
    </source>
</evidence>
<dbReference type="Pfam" id="PF00419">
    <property type="entry name" value="Fimbrial"/>
    <property type="match status" value="1"/>
</dbReference>
<dbReference type="InterPro" id="IPR050263">
    <property type="entry name" value="Bact_Fimbrial_Adh_Pro"/>
</dbReference>
<dbReference type="RefSeq" id="WP_042123411.1">
    <property type="nucleotide sequence ID" value="NZ_FZOL01000013.1"/>
</dbReference>
<comment type="subcellular location">
    <subcellularLocation>
        <location evidence="1">Fimbrium</location>
    </subcellularLocation>
</comment>
<dbReference type="Gene3D" id="2.60.40.3310">
    <property type="match status" value="1"/>
</dbReference>
<feature type="signal peptide" evidence="5">
    <location>
        <begin position="1"/>
        <end position="22"/>
    </location>
</feature>
<dbReference type="InterPro" id="IPR036937">
    <property type="entry name" value="Adhesion_dom_fimbrial_sf"/>
</dbReference>
<dbReference type="PANTHER" id="PTHR33420:SF3">
    <property type="entry name" value="FIMBRIAL SUBUNIT ELFA"/>
    <property type="match status" value="1"/>
</dbReference>
<dbReference type="PANTHER" id="PTHR33420">
    <property type="entry name" value="FIMBRIAL SUBUNIT ELFA-RELATED"/>
    <property type="match status" value="1"/>
</dbReference>
<dbReference type="InterPro" id="IPR008966">
    <property type="entry name" value="Adhesion_dom_sf"/>
</dbReference>
<dbReference type="GO" id="GO:0043709">
    <property type="term" value="P:cell adhesion involved in single-species biofilm formation"/>
    <property type="evidence" value="ECO:0007669"/>
    <property type="project" value="TreeGrafter"/>
</dbReference>
<dbReference type="InterPro" id="IPR000259">
    <property type="entry name" value="Adhesion_dom_fimbrial"/>
</dbReference>
<dbReference type="SUPFAM" id="SSF49401">
    <property type="entry name" value="Bacterial adhesins"/>
    <property type="match status" value="1"/>
</dbReference>
<evidence type="ECO:0000256" key="5">
    <source>
        <dbReference type="SAM" id="SignalP"/>
    </source>
</evidence>
<dbReference type="GO" id="GO:0009289">
    <property type="term" value="C:pilus"/>
    <property type="evidence" value="ECO:0007669"/>
    <property type="project" value="UniProtKB-SubCell"/>
</dbReference>
<reference evidence="8" key="1">
    <citation type="submission" date="2017-06" db="EMBL/GenBank/DDBJ databases">
        <authorList>
            <person name="Varghese N."/>
            <person name="Submissions S."/>
        </authorList>
    </citation>
    <scope>NUCLEOTIDE SEQUENCE [LARGE SCALE GENOMIC DNA]</scope>
    <source>
        <strain evidence="8">DSM 22348</strain>
    </source>
</reference>
<proteinExistence type="inferred from homology"/>
<keyword evidence="8" id="KW-1185">Reference proteome</keyword>
<comment type="similarity">
    <text evidence="2">Belongs to the fimbrial protein family.</text>
</comment>